<feature type="signal peptide" evidence="1">
    <location>
        <begin position="1"/>
        <end position="23"/>
    </location>
</feature>
<organism evidence="2 3">
    <name type="scientific">Coprinellus micaceus</name>
    <name type="common">Glistening ink-cap mushroom</name>
    <name type="synonym">Coprinus micaceus</name>
    <dbReference type="NCBI Taxonomy" id="71717"/>
    <lineage>
        <taxon>Eukaryota</taxon>
        <taxon>Fungi</taxon>
        <taxon>Dikarya</taxon>
        <taxon>Basidiomycota</taxon>
        <taxon>Agaricomycotina</taxon>
        <taxon>Agaricomycetes</taxon>
        <taxon>Agaricomycetidae</taxon>
        <taxon>Agaricales</taxon>
        <taxon>Agaricineae</taxon>
        <taxon>Psathyrellaceae</taxon>
        <taxon>Coprinellus</taxon>
    </lineage>
</organism>
<reference evidence="2 3" key="1">
    <citation type="journal article" date="2019" name="Nat. Ecol. Evol.">
        <title>Megaphylogeny resolves global patterns of mushroom evolution.</title>
        <authorList>
            <person name="Varga T."/>
            <person name="Krizsan K."/>
            <person name="Foldi C."/>
            <person name="Dima B."/>
            <person name="Sanchez-Garcia M."/>
            <person name="Sanchez-Ramirez S."/>
            <person name="Szollosi G.J."/>
            <person name="Szarkandi J.G."/>
            <person name="Papp V."/>
            <person name="Albert L."/>
            <person name="Andreopoulos W."/>
            <person name="Angelini C."/>
            <person name="Antonin V."/>
            <person name="Barry K.W."/>
            <person name="Bougher N.L."/>
            <person name="Buchanan P."/>
            <person name="Buyck B."/>
            <person name="Bense V."/>
            <person name="Catcheside P."/>
            <person name="Chovatia M."/>
            <person name="Cooper J."/>
            <person name="Damon W."/>
            <person name="Desjardin D."/>
            <person name="Finy P."/>
            <person name="Geml J."/>
            <person name="Haridas S."/>
            <person name="Hughes K."/>
            <person name="Justo A."/>
            <person name="Karasinski D."/>
            <person name="Kautmanova I."/>
            <person name="Kiss B."/>
            <person name="Kocsube S."/>
            <person name="Kotiranta H."/>
            <person name="LaButti K.M."/>
            <person name="Lechner B.E."/>
            <person name="Liimatainen K."/>
            <person name="Lipzen A."/>
            <person name="Lukacs Z."/>
            <person name="Mihaltcheva S."/>
            <person name="Morgado L.N."/>
            <person name="Niskanen T."/>
            <person name="Noordeloos M.E."/>
            <person name="Ohm R.A."/>
            <person name="Ortiz-Santana B."/>
            <person name="Ovrebo C."/>
            <person name="Racz N."/>
            <person name="Riley R."/>
            <person name="Savchenko A."/>
            <person name="Shiryaev A."/>
            <person name="Soop K."/>
            <person name="Spirin V."/>
            <person name="Szebenyi C."/>
            <person name="Tomsovsky M."/>
            <person name="Tulloss R.E."/>
            <person name="Uehling J."/>
            <person name="Grigoriev I.V."/>
            <person name="Vagvolgyi C."/>
            <person name="Papp T."/>
            <person name="Martin F.M."/>
            <person name="Miettinen O."/>
            <person name="Hibbett D.S."/>
            <person name="Nagy L.G."/>
        </authorList>
    </citation>
    <scope>NUCLEOTIDE SEQUENCE [LARGE SCALE GENOMIC DNA]</scope>
    <source>
        <strain evidence="2 3">FP101781</strain>
    </source>
</reference>
<feature type="chain" id="PRO_5021296996" description="Secreted protein" evidence="1">
    <location>
        <begin position="24"/>
        <end position="150"/>
    </location>
</feature>
<dbReference type="AlphaFoldDB" id="A0A4Y7T9P8"/>
<proteinExistence type="predicted"/>
<dbReference type="Proteomes" id="UP000298030">
    <property type="component" value="Unassembled WGS sequence"/>
</dbReference>
<comment type="caution">
    <text evidence="2">The sequence shown here is derived from an EMBL/GenBank/DDBJ whole genome shotgun (WGS) entry which is preliminary data.</text>
</comment>
<dbReference type="EMBL" id="QPFP01000021">
    <property type="protein sequence ID" value="TEB30741.1"/>
    <property type="molecule type" value="Genomic_DNA"/>
</dbReference>
<evidence type="ECO:0008006" key="4">
    <source>
        <dbReference type="Google" id="ProtNLM"/>
    </source>
</evidence>
<evidence type="ECO:0000313" key="3">
    <source>
        <dbReference type="Proteomes" id="UP000298030"/>
    </source>
</evidence>
<evidence type="ECO:0000313" key="2">
    <source>
        <dbReference type="EMBL" id="TEB30741.1"/>
    </source>
</evidence>
<sequence>MLSPVNVPFFWFLGEISVWLADGVGHQAIRTWVLIYAAQPTLSKSVLRYSHRFFVASYARLWDRPPPSEAWCICRSECTKHQKGKGREIFQRSCWWTRICRIELTWSRSSLCSHVILQGRSQLEVLICPNSYSIRHHLLVLPFFLRPQRP</sequence>
<keyword evidence="3" id="KW-1185">Reference proteome</keyword>
<keyword evidence="1" id="KW-0732">Signal</keyword>
<accession>A0A4Y7T9P8</accession>
<name>A0A4Y7T9P8_COPMI</name>
<evidence type="ECO:0000256" key="1">
    <source>
        <dbReference type="SAM" id="SignalP"/>
    </source>
</evidence>
<protein>
    <recommendedName>
        <fullName evidence="4">Secreted protein</fullName>
    </recommendedName>
</protein>
<gene>
    <name evidence="2" type="ORF">FA13DRAFT_1733162</name>
</gene>